<proteinExistence type="predicted"/>
<dbReference type="EMBL" id="JAKZEL010000019">
    <property type="protein sequence ID" value="KAI4534187.1"/>
    <property type="molecule type" value="Genomic_DNA"/>
</dbReference>
<accession>A0AAD4TWZ1</accession>
<keyword evidence="2" id="KW-1185">Reference proteome</keyword>
<dbReference type="Proteomes" id="UP001214576">
    <property type="component" value="Unassembled WGS sequence"/>
</dbReference>
<evidence type="ECO:0000313" key="1">
    <source>
        <dbReference type="EMBL" id="KAI4534187.1"/>
    </source>
</evidence>
<protein>
    <submittedName>
        <fullName evidence="1">Uncharacterized protein</fullName>
    </submittedName>
</protein>
<reference evidence="1" key="1">
    <citation type="submission" date="2022-03" db="EMBL/GenBank/DDBJ databases">
        <title>Genomic analyses of argali, domestic sheep and their hybrids provide insights into chromosomal evolution, heterosis and genetic basis of agronomic traits.</title>
        <authorList>
            <person name="Li M."/>
        </authorList>
    </citation>
    <scope>NUCLEOTIDE SEQUENCE</scope>
    <source>
        <strain evidence="1">CAU-MHL-2022a</strain>
        <tissue evidence="1">Skin</tissue>
    </source>
</reference>
<organism evidence="1 2">
    <name type="scientific">Ovis ammon polii</name>
    <dbReference type="NCBI Taxonomy" id="230172"/>
    <lineage>
        <taxon>Eukaryota</taxon>
        <taxon>Metazoa</taxon>
        <taxon>Chordata</taxon>
        <taxon>Craniata</taxon>
        <taxon>Vertebrata</taxon>
        <taxon>Euteleostomi</taxon>
        <taxon>Mammalia</taxon>
        <taxon>Eutheria</taxon>
        <taxon>Laurasiatheria</taxon>
        <taxon>Artiodactyla</taxon>
        <taxon>Ruminantia</taxon>
        <taxon>Pecora</taxon>
        <taxon>Bovidae</taxon>
        <taxon>Caprinae</taxon>
        <taxon>Ovis</taxon>
    </lineage>
</organism>
<dbReference type="AlphaFoldDB" id="A0AAD4TWZ1"/>
<gene>
    <name evidence="1" type="ORF">MG293_015047</name>
</gene>
<sequence>MSTSVLKFKEDARAKKALELLESQKSRKKLVNGALTEIKFPDSREFLVIQCSESAFQCRSIPGCLNCSGGGVWFQDPLMLLRKPFSSLSAAGTLSSFKIYAIIPDPKRIYPSGPIGHSQACDKGENYYWRIALSSNAMVRLDSQATSDFTISAGITTIL</sequence>
<comment type="caution">
    <text evidence="1">The sequence shown here is derived from an EMBL/GenBank/DDBJ whole genome shotgun (WGS) entry which is preliminary data.</text>
</comment>
<evidence type="ECO:0000313" key="2">
    <source>
        <dbReference type="Proteomes" id="UP001214576"/>
    </source>
</evidence>
<name>A0AAD4TWZ1_OVIAM</name>